<accession>A0A8H5YNE4</accession>
<protein>
    <submittedName>
        <fullName evidence="1">SET domain-containing protein</fullName>
    </submittedName>
</protein>
<dbReference type="EMBL" id="JAAOAN010000246">
    <property type="protein sequence ID" value="KAF5714426.1"/>
    <property type="molecule type" value="Genomic_DNA"/>
</dbReference>
<sequence length="162" mass="18471">MLQRVQRLLHLLAGEEINDATVPWAYCDAFQIAITHGDQARAKIVAERALSPWMLIKRYDSPEVKKLQKLSNDPSQHASHGFTTKLVFTVEGAPADMKGNDFEDWLWSEKKCDNQQFIHFRDEAAIPAFENLPDEDNVDLDFFQTEDGFSIGLGEIGFSWAR</sequence>
<evidence type="ECO:0000313" key="2">
    <source>
        <dbReference type="Proteomes" id="UP000544331"/>
    </source>
</evidence>
<dbReference type="AlphaFoldDB" id="A0A8H5YNE4"/>
<name>A0A8H5YNE4_9HYPO</name>
<proteinExistence type="predicted"/>
<evidence type="ECO:0000313" key="1">
    <source>
        <dbReference type="EMBL" id="KAF5714426.1"/>
    </source>
</evidence>
<gene>
    <name evidence="1" type="ORF">FMUND_7423</name>
</gene>
<reference evidence="1 2" key="1">
    <citation type="submission" date="2020-05" db="EMBL/GenBank/DDBJ databases">
        <title>Identification and distribution of gene clusters putatively required for synthesis of sphingolipid metabolism inhibitors in phylogenetically diverse species of the filamentous fungus Fusarium.</title>
        <authorList>
            <person name="Kim H.-S."/>
            <person name="Busman M."/>
            <person name="Brown D.W."/>
            <person name="Divon H."/>
            <person name="Uhlig S."/>
            <person name="Proctor R.H."/>
        </authorList>
    </citation>
    <scope>NUCLEOTIDE SEQUENCE [LARGE SCALE GENOMIC DNA]</scope>
    <source>
        <strain evidence="1 2">NRRL 66235</strain>
    </source>
</reference>
<keyword evidence="2" id="KW-1185">Reference proteome</keyword>
<comment type="caution">
    <text evidence="1">The sequence shown here is derived from an EMBL/GenBank/DDBJ whole genome shotgun (WGS) entry which is preliminary data.</text>
</comment>
<dbReference type="Proteomes" id="UP000544331">
    <property type="component" value="Unassembled WGS sequence"/>
</dbReference>
<dbReference type="OrthoDB" id="265717at2759"/>
<organism evidence="1 2">
    <name type="scientific">Fusarium mundagurra</name>
    <dbReference type="NCBI Taxonomy" id="1567541"/>
    <lineage>
        <taxon>Eukaryota</taxon>
        <taxon>Fungi</taxon>
        <taxon>Dikarya</taxon>
        <taxon>Ascomycota</taxon>
        <taxon>Pezizomycotina</taxon>
        <taxon>Sordariomycetes</taxon>
        <taxon>Hypocreomycetidae</taxon>
        <taxon>Hypocreales</taxon>
        <taxon>Nectriaceae</taxon>
        <taxon>Fusarium</taxon>
        <taxon>Fusarium fujikuroi species complex</taxon>
    </lineage>
</organism>